<dbReference type="Pfam" id="PF00496">
    <property type="entry name" value="SBP_bac_5"/>
    <property type="match status" value="1"/>
</dbReference>
<dbReference type="CDD" id="cd08511">
    <property type="entry name" value="PBP2_NikA_DppA_OppA_like_5"/>
    <property type="match status" value="1"/>
</dbReference>
<evidence type="ECO:0000313" key="7">
    <source>
        <dbReference type="Proteomes" id="UP001165679"/>
    </source>
</evidence>
<dbReference type="Proteomes" id="UP001165679">
    <property type="component" value="Unassembled WGS sequence"/>
</dbReference>
<dbReference type="Gene3D" id="3.40.190.10">
    <property type="entry name" value="Periplasmic binding protein-like II"/>
    <property type="match status" value="1"/>
</dbReference>
<dbReference type="AlphaFoldDB" id="A0AA41YKR0"/>
<evidence type="ECO:0000256" key="4">
    <source>
        <dbReference type="SAM" id="SignalP"/>
    </source>
</evidence>
<dbReference type="InterPro" id="IPR039424">
    <property type="entry name" value="SBP_5"/>
</dbReference>
<feature type="domain" description="Solute-binding protein family 5" evidence="5">
    <location>
        <begin position="71"/>
        <end position="426"/>
    </location>
</feature>
<dbReference type="GO" id="GO:0043190">
    <property type="term" value="C:ATP-binding cassette (ABC) transporter complex"/>
    <property type="evidence" value="ECO:0007669"/>
    <property type="project" value="InterPro"/>
</dbReference>
<reference evidence="6" key="1">
    <citation type="submission" date="2022-09" db="EMBL/GenBank/DDBJ databases">
        <title>Rhodovastum sp. nov. RN2-1 isolated from soil in Seongnam, South Korea.</title>
        <authorList>
            <person name="Le N.T."/>
        </authorList>
    </citation>
    <scope>NUCLEOTIDE SEQUENCE</scope>
    <source>
        <strain evidence="6">RN2-1</strain>
    </source>
</reference>
<sequence>MRHILLVATATAAILSPAMAPRAMAEELPTLRIGLADDADLLDPTVARTFVGRIVFAGLCDKLFDINEKLEIVPQLATGYEWADSKTLIINLRSGVTFHDGTPMDAAAVKYSLERHLTMQGSSRRGEIAGMERVEVVNPTTVRIVLKAPSAPFLSQLTDRAGMIVSPKAAEAAGKDFALHPVCAGPFKFTERVPQDRIVLDRFPGYWNAPAIQLGRIVYRPIPDSSVRLANLQAGALDMAERIAPNDVETVRKDPKLKITMYDGLGYQSINLNIAHGPRAQTPLGQDARVRKAFELSIDREALVQVVYNGMFTPVAQAVPPASPFYAPDVKPRPRDVAEAKRLLKEAGVKLPVTVTLTVANMPDTRQTGEVIQSMATEAGFDVKIQSVEFASGLDAADRGDFEAYLVGWSGRADADGNLWNFLHTGAPLNYPGYSNKDVDTWLEQARGVTDVAARRALYAKVAAQSAQDLSIMYLYIPKTIVGMSAKLAGFKPVPDGILRPQGMTLQK</sequence>
<dbReference type="EMBL" id="JAPDNT010000002">
    <property type="protein sequence ID" value="MCW3474007.1"/>
    <property type="molecule type" value="Genomic_DNA"/>
</dbReference>
<dbReference type="Gene3D" id="3.10.105.10">
    <property type="entry name" value="Dipeptide-binding Protein, Domain 3"/>
    <property type="match status" value="1"/>
</dbReference>
<dbReference type="PIRSF" id="PIRSF002741">
    <property type="entry name" value="MppA"/>
    <property type="match status" value="1"/>
</dbReference>
<reference evidence="6" key="2">
    <citation type="submission" date="2022-10" db="EMBL/GenBank/DDBJ databases">
        <authorList>
            <person name="Trinh H.N."/>
        </authorList>
    </citation>
    <scope>NUCLEOTIDE SEQUENCE</scope>
    <source>
        <strain evidence="6">RN2-1</strain>
    </source>
</reference>
<feature type="chain" id="PRO_5041436427" evidence="4">
    <location>
        <begin position="26"/>
        <end position="508"/>
    </location>
</feature>
<dbReference type="GO" id="GO:0030288">
    <property type="term" value="C:outer membrane-bounded periplasmic space"/>
    <property type="evidence" value="ECO:0007669"/>
    <property type="project" value="UniProtKB-ARBA"/>
</dbReference>
<comment type="caution">
    <text evidence="6">The sequence shown here is derived from an EMBL/GenBank/DDBJ whole genome shotgun (WGS) entry which is preliminary data.</text>
</comment>
<evidence type="ECO:0000256" key="2">
    <source>
        <dbReference type="ARBA" id="ARBA00005695"/>
    </source>
</evidence>
<accession>A0AA41YKR0</accession>
<comment type="subcellular location">
    <subcellularLocation>
        <location evidence="1">Periplasm</location>
    </subcellularLocation>
</comment>
<dbReference type="GO" id="GO:1904680">
    <property type="term" value="F:peptide transmembrane transporter activity"/>
    <property type="evidence" value="ECO:0007669"/>
    <property type="project" value="TreeGrafter"/>
</dbReference>
<evidence type="ECO:0000256" key="1">
    <source>
        <dbReference type="ARBA" id="ARBA00004418"/>
    </source>
</evidence>
<protein>
    <submittedName>
        <fullName evidence="6">ABC transporter substrate-binding protein</fullName>
    </submittedName>
</protein>
<evidence type="ECO:0000313" key="6">
    <source>
        <dbReference type="EMBL" id="MCW3474007.1"/>
    </source>
</evidence>
<comment type="similarity">
    <text evidence="2">Belongs to the bacterial solute-binding protein 5 family.</text>
</comment>
<proteinExistence type="inferred from homology"/>
<dbReference type="PANTHER" id="PTHR30290">
    <property type="entry name" value="PERIPLASMIC BINDING COMPONENT OF ABC TRANSPORTER"/>
    <property type="match status" value="1"/>
</dbReference>
<keyword evidence="7" id="KW-1185">Reference proteome</keyword>
<dbReference type="GO" id="GO:0015833">
    <property type="term" value="P:peptide transport"/>
    <property type="evidence" value="ECO:0007669"/>
    <property type="project" value="TreeGrafter"/>
</dbReference>
<keyword evidence="3 4" id="KW-0732">Signal</keyword>
<name>A0AA41YKR0_9PROT</name>
<dbReference type="RefSeq" id="WP_264712627.1">
    <property type="nucleotide sequence ID" value="NZ_JAPDNT010000002.1"/>
</dbReference>
<feature type="signal peptide" evidence="4">
    <location>
        <begin position="1"/>
        <end position="25"/>
    </location>
</feature>
<organism evidence="6 7">
    <name type="scientific">Limobrevibacterium gyesilva</name>
    <dbReference type="NCBI Taxonomy" id="2991712"/>
    <lineage>
        <taxon>Bacteria</taxon>
        <taxon>Pseudomonadati</taxon>
        <taxon>Pseudomonadota</taxon>
        <taxon>Alphaproteobacteria</taxon>
        <taxon>Acetobacterales</taxon>
        <taxon>Acetobacteraceae</taxon>
        <taxon>Limobrevibacterium</taxon>
    </lineage>
</organism>
<dbReference type="PANTHER" id="PTHR30290:SF38">
    <property type="entry name" value="D,D-DIPEPTIDE-BINDING PERIPLASMIC PROTEIN DDPA-RELATED"/>
    <property type="match status" value="1"/>
</dbReference>
<evidence type="ECO:0000259" key="5">
    <source>
        <dbReference type="Pfam" id="PF00496"/>
    </source>
</evidence>
<dbReference type="Gene3D" id="3.90.76.10">
    <property type="entry name" value="Dipeptide-binding Protein, Domain 1"/>
    <property type="match status" value="1"/>
</dbReference>
<dbReference type="SUPFAM" id="SSF53850">
    <property type="entry name" value="Periplasmic binding protein-like II"/>
    <property type="match status" value="1"/>
</dbReference>
<gene>
    <name evidence="6" type="ORF">OL599_05400</name>
</gene>
<evidence type="ECO:0000256" key="3">
    <source>
        <dbReference type="ARBA" id="ARBA00022729"/>
    </source>
</evidence>
<dbReference type="InterPro" id="IPR000914">
    <property type="entry name" value="SBP_5_dom"/>
</dbReference>
<dbReference type="InterPro" id="IPR030678">
    <property type="entry name" value="Peptide/Ni-bd"/>
</dbReference>